<dbReference type="FunFam" id="1.25.40.90:FF:000006">
    <property type="entry name" value="Clathrin interactor 1"/>
    <property type="match status" value="1"/>
</dbReference>
<dbReference type="GO" id="GO:0006897">
    <property type="term" value="P:endocytosis"/>
    <property type="evidence" value="ECO:0007669"/>
    <property type="project" value="TreeGrafter"/>
</dbReference>
<name>A0A5J4ZU00_9ASTE</name>
<sequence>MWFNYSVSRTSFSYLIHNKRSDITYRSWSSLSLSLSLSSFDTVRDLIYYISLLSSHLLKDPAMDFMKVIDQTVREIKREVNLKVLKVPEIEQKVLDATDDEPWGPHGSALAEIAQATKKFSECSMVMNVLWTRLSETERNWRYVYKALAVIEYLVANGSERAIDDIIEHTFQISSLTSFEYVEPSGKDMGINVRKKAENIVALLNNKDKIQEVRNKAAANRDKYVGLSSSGITYKSGAGSFSSSSFQSSDRYGGFGGTREGDTFKDTYKDKDQFSEDKFDQNTSKSHRGVASENQGNTMKKGSTRYGSKGHTLASGASKAATKVNDSDKFASVPSQSSSVPSNDYEDDDFDPRGTSTSKAAAGSSNQVDLFGQSLVGDLMDAPASIPTEMSTVNSKSSEVDLFADATFVSAPPHVEAGGSSETQTTVDLFASQPVSSSVVTSPVDFLAAPDPIVQPELKSSKSESMNTTSVDPFAAVPLNNFDGSDLLGAFTSHTDSVSTEPTQNPDGSHNNLNGKSSAESKPPNKKDTFQVKSGIWADSLSRGLIDLNISAPKKVSLADIGIVGGLTDASDEREKGPPTSLYMGRAMGTGSGLGRSGFTSATAMGGDDMFSNLSNQQQFGGFQK</sequence>
<evidence type="ECO:0000313" key="8">
    <source>
        <dbReference type="EMBL" id="KAA8521306.1"/>
    </source>
</evidence>
<evidence type="ECO:0000256" key="2">
    <source>
        <dbReference type="ARBA" id="ARBA00004555"/>
    </source>
</evidence>
<comment type="similarity">
    <text evidence="3">Belongs to the epsin family.</text>
</comment>
<dbReference type="PANTHER" id="PTHR12276:SF45">
    <property type="entry name" value="CLATHRIN INTERACTOR 1"/>
    <property type="match status" value="1"/>
</dbReference>
<dbReference type="GO" id="GO:0005794">
    <property type="term" value="C:Golgi apparatus"/>
    <property type="evidence" value="ECO:0007669"/>
    <property type="project" value="UniProtKB-SubCell"/>
</dbReference>
<dbReference type="InterPro" id="IPR008942">
    <property type="entry name" value="ENTH_VHS"/>
</dbReference>
<evidence type="ECO:0000256" key="4">
    <source>
        <dbReference type="ARBA" id="ARBA00023034"/>
    </source>
</evidence>
<protein>
    <recommendedName>
        <fullName evidence="7">ENTH domain-containing protein</fullName>
    </recommendedName>
</protein>
<dbReference type="PANTHER" id="PTHR12276">
    <property type="entry name" value="EPSIN/ENT-RELATED"/>
    <property type="match status" value="1"/>
</dbReference>
<dbReference type="GO" id="GO:0030276">
    <property type="term" value="F:clathrin binding"/>
    <property type="evidence" value="ECO:0007669"/>
    <property type="project" value="TreeGrafter"/>
</dbReference>
<dbReference type="AlphaFoldDB" id="A0A5J4ZU00"/>
<feature type="compositionally biased region" description="Low complexity" evidence="6">
    <location>
        <begin position="354"/>
        <end position="365"/>
    </location>
</feature>
<feature type="compositionally biased region" description="Polar residues" evidence="6">
    <location>
        <begin position="493"/>
        <end position="520"/>
    </location>
</feature>
<keyword evidence="4" id="KW-0333">Golgi apparatus</keyword>
<evidence type="ECO:0000256" key="3">
    <source>
        <dbReference type="ARBA" id="ARBA00010130"/>
    </source>
</evidence>
<dbReference type="OrthoDB" id="4033880at2759"/>
<keyword evidence="5" id="KW-0968">Cytoplasmic vesicle</keyword>
<evidence type="ECO:0000256" key="5">
    <source>
        <dbReference type="ARBA" id="ARBA00023329"/>
    </source>
</evidence>
<feature type="compositionally biased region" description="Polar residues" evidence="6">
    <location>
        <begin position="292"/>
        <end position="301"/>
    </location>
</feature>
<accession>A0A5J4ZU00</accession>
<evidence type="ECO:0000256" key="1">
    <source>
        <dbReference type="ARBA" id="ARBA00004132"/>
    </source>
</evidence>
<dbReference type="EMBL" id="CM018048">
    <property type="protein sequence ID" value="KAA8521306.1"/>
    <property type="molecule type" value="Genomic_DNA"/>
</dbReference>
<feature type="domain" description="ENTH" evidence="7">
    <location>
        <begin position="82"/>
        <end position="214"/>
    </location>
</feature>
<feature type="compositionally biased region" description="Low complexity" evidence="6">
    <location>
        <begin position="239"/>
        <end position="249"/>
    </location>
</feature>
<dbReference type="GO" id="GO:0005886">
    <property type="term" value="C:plasma membrane"/>
    <property type="evidence" value="ECO:0007669"/>
    <property type="project" value="TreeGrafter"/>
</dbReference>
<comment type="subcellular location">
    <subcellularLocation>
        <location evidence="1">Cytoplasmic vesicle</location>
        <location evidence="1">Clathrin-coated vesicle</location>
    </subcellularLocation>
    <subcellularLocation>
        <location evidence="2">Golgi apparatus</location>
    </subcellularLocation>
</comment>
<feature type="compositionally biased region" description="Basic and acidic residues" evidence="6">
    <location>
        <begin position="259"/>
        <end position="280"/>
    </location>
</feature>
<reference evidence="8 9" key="1">
    <citation type="submission" date="2019-09" db="EMBL/GenBank/DDBJ databases">
        <title>A chromosome-level genome assembly of the Chinese tupelo Nyssa sinensis.</title>
        <authorList>
            <person name="Yang X."/>
            <person name="Kang M."/>
            <person name="Yang Y."/>
            <person name="Xiong H."/>
            <person name="Wang M."/>
            <person name="Zhang Z."/>
            <person name="Wang Z."/>
            <person name="Wu H."/>
            <person name="Ma T."/>
            <person name="Liu J."/>
            <person name="Xi Z."/>
        </authorList>
    </citation>
    <scope>NUCLEOTIDE SEQUENCE [LARGE SCALE GENOMIC DNA]</scope>
    <source>
        <strain evidence="8">J267</strain>
        <tissue evidence="8">Leaf</tissue>
    </source>
</reference>
<gene>
    <name evidence="8" type="ORF">F0562_011948</name>
</gene>
<dbReference type="Gene3D" id="1.25.40.90">
    <property type="match status" value="1"/>
</dbReference>
<dbReference type="GO" id="GO:0030125">
    <property type="term" value="C:clathrin vesicle coat"/>
    <property type="evidence" value="ECO:0007669"/>
    <property type="project" value="TreeGrafter"/>
</dbReference>
<dbReference type="GO" id="GO:0005768">
    <property type="term" value="C:endosome"/>
    <property type="evidence" value="ECO:0007669"/>
    <property type="project" value="TreeGrafter"/>
</dbReference>
<dbReference type="InterPro" id="IPR013809">
    <property type="entry name" value="ENTH"/>
</dbReference>
<feature type="region of interest" description="Disordered" evidence="6">
    <location>
        <begin position="493"/>
        <end position="529"/>
    </location>
</feature>
<proteinExistence type="inferred from homology"/>
<evidence type="ECO:0000259" key="7">
    <source>
        <dbReference type="PROSITE" id="PS50942"/>
    </source>
</evidence>
<dbReference type="PROSITE" id="PS50942">
    <property type="entry name" value="ENTH"/>
    <property type="match status" value="1"/>
</dbReference>
<feature type="compositionally biased region" description="Low complexity" evidence="6">
    <location>
        <begin position="332"/>
        <end position="342"/>
    </location>
</feature>
<dbReference type="Pfam" id="PF01417">
    <property type="entry name" value="ENTH"/>
    <property type="match status" value="1"/>
</dbReference>
<evidence type="ECO:0000313" key="9">
    <source>
        <dbReference type="Proteomes" id="UP000325577"/>
    </source>
</evidence>
<organism evidence="8 9">
    <name type="scientific">Nyssa sinensis</name>
    <dbReference type="NCBI Taxonomy" id="561372"/>
    <lineage>
        <taxon>Eukaryota</taxon>
        <taxon>Viridiplantae</taxon>
        <taxon>Streptophyta</taxon>
        <taxon>Embryophyta</taxon>
        <taxon>Tracheophyta</taxon>
        <taxon>Spermatophyta</taxon>
        <taxon>Magnoliopsida</taxon>
        <taxon>eudicotyledons</taxon>
        <taxon>Gunneridae</taxon>
        <taxon>Pentapetalae</taxon>
        <taxon>asterids</taxon>
        <taxon>Cornales</taxon>
        <taxon>Nyssaceae</taxon>
        <taxon>Nyssa</taxon>
    </lineage>
</organism>
<dbReference type="GO" id="GO:0005543">
    <property type="term" value="F:phospholipid binding"/>
    <property type="evidence" value="ECO:0007669"/>
    <property type="project" value="TreeGrafter"/>
</dbReference>
<evidence type="ECO:0000256" key="6">
    <source>
        <dbReference type="SAM" id="MobiDB-lite"/>
    </source>
</evidence>
<dbReference type="SUPFAM" id="SSF48464">
    <property type="entry name" value="ENTH/VHS domain"/>
    <property type="match status" value="1"/>
</dbReference>
<dbReference type="CDD" id="cd03571">
    <property type="entry name" value="ENTH"/>
    <property type="match status" value="1"/>
</dbReference>
<dbReference type="Proteomes" id="UP000325577">
    <property type="component" value="Linkage Group LG5"/>
</dbReference>
<keyword evidence="9" id="KW-1185">Reference proteome</keyword>
<dbReference type="SMART" id="SM00273">
    <property type="entry name" value="ENTH"/>
    <property type="match status" value="1"/>
</dbReference>
<feature type="region of interest" description="Disordered" evidence="6">
    <location>
        <begin position="239"/>
        <end position="365"/>
    </location>
</feature>